<evidence type="ECO:0000313" key="3">
    <source>
        <dbReference type="Proteomes" id="UP000683360"/>
    </source>
</evidence>
<dbReference type="Proteomes" id="UP000683360">
    <property type="component" value="Unassembled WGS sequence"/>
</dbReference>
<dbReference type="EMBL" id="CAJPWZ010000706">
    <property type="protein sequence ID" value="CAG2198985.1"/>
    <property type="molecule type" value="Genomic_DNA"/>
</dbReference>
<feature type="chain" id="PRO_5035933057" evidence="1">
    <location>
        <begin position="19"/>
        <end position="261"/>
    </location>
</feature>
<dbReference type="AlphaFoldDB" id="A0A8S3QVZ3"/>
<accession>A0A8S3QVZ3</accession>
<organism evidence="2 3">
    <name type="scientific">Mytilus edulis</name>
    <name type="common">Blue mussel</name>
    <dbReference type="NCBI Taxonomy" id="6550"/>
    <lineage>
        <taxon>Eukaryota</taxon>
        <taxon>Metazoa</taxon>
        <taxon>Spiralia</taxon>
        <taxon>Lophotrochozoa</taxon>
        <taxon>Mollusca</taxon>
        <taxon>Bivalvia</taxon>
        <taxon>Autobranchia</taxon>
        <taxon>Pteriomorphia</taxon>
        <taxon>Mytilida</taxon>
        <taxon>Mytiloidea</taxon>
        <taxon>Mytilidae</taxon>
        <taxon>Mytilinae</taxon>
        <taxon>Mytilus</taxon>
    </lineage>
</organism>
<proteinExistence type="predicted"/>
<feature type="signal peptide" evidence="1">
    <location>
        <begin position="1"/>
        <end position="18"/>
    </location>
</feature>
<comment type="caution">
    <text evidence="2">The sequence shown here is derived from an EMBL/GenBank/DDBJ whole genome shotgun (WGS) entry which is preliminary data.</text>
</comment>
<dbReference type="OrthoDB" id="6051831at2759"/>
<sequence>MFLLSLSFLLCIVNAVFADVDHCLWQGKRKAPGESWALGCKVHRCGDDGKVNTVINDGCENDNGLCLDLDTHWMDRKECAFFKCTMEESIYVIKQSKGCKVDGECYDQDDLLMPNACSVLKCDLNGIVEVKKLGCDTSEGCKKNKAIWGKIEGESCVTEKCVARLVKGKRFISKIESLAQSKHCKEKNADVCHRRGTNWHEYDSEEDKCHGIKCGRRGRRQIKRMKACAFEGQCVPFGQSPKDKPGCLCAKGRMVCTKGPI</sequence>
<protein>
    <submittedName>
        <fullName evidence="2">Uncharacterized protein</fullName>
    </submittedName>
</protein>
<name>A0A8S3QVZ3_MYTED</name>
<evidence type="ECO:0000256" key="1">
    <source>
        <dbReference type="SAM" id="SignalP"/>
    </source>
</evidence>
<gene>
    <name evidence="2" type="ORF">MEDL_13716</name>
</gene>
<evidence type="ECO:0000313" key="2">
    <source>
        <dbReference type="EMBL" id="CAG2198985.1"/>
    </source>
</evidence>
<reference evidence="2" key="1">
    <citation type="submission" date="2021-03" db="EMBL/GenBank/DDBJ databases">
        <authorList>
            <person name="Bekaert M."/>
        </authorList>
    </citation>
    <scope>NUCLEOTIDE SEQUENCE</scope>
</reference>
<keyword evidence="3" id="KW-1185">Reference proteome</keyword>
<keyword evidence="1" id="KW-0732">Signal</keyword>